<accession>A0ABQ3JCP2</accession>
<feature type="transmembrane region" description="Helical" evidence="2">
    <location>
        <begin position="54"/>
        <end position="81"/>
    </location>
</feature>
<evidence type="ECO:0000313" key="4">
    <source>
        <dbReference type="Proteomes" id="UP000605897"/>
    </source>
</evidence>
<gene>
    <name evidence="3" type="ORF">GCM10017786_50730</name>
</gene>
<organism evidence="3 4">
    <name type="scientific">Amycolatopsis deserti</name>
    <dbReference type="NCBI Taxonomy" id="185696"/>
    <lineage>
        <taxon>Bacteria</taxon>
        <taxon>Bacillati</taxon>
        <taxon>Actinomycetota</taxon>
        <taxon>Actinomycetes</taxon>
        <taxon>Pseudonocardiales</taxon>
        <taxon>Pseudonocardiaceae</taxon>
        <taxon>Amycolatopsis</taxon>
    </lineage>
</organism>
<evidence type="ECO:0000256" key="1">
    <source>
        <dbReference type="SAM" id="MobiDB-lite"/>
    </source>
</evidence>
<keyword evidence="4" id="KW-1185">Reference proteome</keyword>
<reference evidence="4" key="1">
    <citation type="journal article" date="2019" name="Int. J. Syst. Evol. Microbiol.">
        <title>The Global Catalogue of Microorganisms (GCM) 10K type strain sequencing project: providing services to taxonomists for standard genome sequencing and annotation.</title>
        <authorList>
            <consortium name="The Broad Institute Genomics Platform"/>
            <consortium name="The Broad Institute Genome Sequencing Center for Infectious Disease"/>
            <person name="Wu L."/>
            <person name="Ma J."/>
        </authorList>
    </citation>
    <scope>NUCLEOTIDE SEQUENCE [LARGE SCALE GENOMIC DNA]</scope>
    <source>
        <strain evidence="4">CGMCC 4.7677</strain>
    </source>
</reference>
<proteinExistence type="predicted"/>
<dbReference type="EMBL" id="BNAU01000006">
    <property type="protein sequence ID" value="GHF10912.1"/>
    <property type="molecule type" value="Genomic_DNA"/>
</dbReference>
<dbReference type="Proteomes" id="UP000605897">
    <property type="component" value="Unassembled WGS sequence"/>
</dbReference>
<feature type="transmembrane region" description="Helical" evidence="2">
    <location>
        <begin position="141"/>
        <end position="162"/>
    </location>
</feature>
<dbReference type="Pfam" id="PF13630">
    <property type="entry name" value="SdpI"/>
    <property type="match status" value="1"/>
</dbReference>
<evidence type="ECO:0000256" key="2">
    <source>
        <dbReference type="SAM" id="Phobius"/>
    </source>
</evidence>
<feature type="transmembrane region" description="Helical" evidence="2">
    <location>
        <begin position="113"/>
        <end position="135"/>
    </location>
</feature>
<name>A0ABQ3JCP2_9PSEU</name>
<protein>
    <recommendedName>
        <fullName evidence="5">SdpI family protein</fullName>
    </recommendedName>
</protein>
<feature type="compositionally biased region" description="Basic and acidic residues" evidence="1">
    <location>
        <begin position="1"/>
        <end position="14"/>
    </location>
</feature>
<dbReference type="InterPro" id="IPR025962">
    <property type="entry name" value="SdpI/YhfL"/>
</dbReference>
<keyword evidence="2" id="KW-0812">Transmembrane</keyword>
<keyword evidence="2" id="KW-1133">Transmembrane helix</keyword>
<sequence>MRHVLLAEEPDRGRGGLGGDRGQEEAPGDGAGEESLGHGVQHSGYGCPVGSANITLILGSVFVVALIPLVLGVVVGWGGLLGWREKLPRDRGAGVRTVATLRSDEAFRLANRVAGLPTMVAGVVGIVAGIAGLLMPGTAGVLTATAIGLAGMFALVAGGGVLGHRAAAAVPPPAPAAPAGCSGCACGGCAVQRA</sequence>
<keyword evidence="2" id="KW-0472">Membrane</keyword>
<comment type="caution">
    <text evidence="3">The sequence shown here is derived from an EMBL/GenBank/DDBJ whole genome shotgun (WGS) entry which is preliminary data.</text>
</comment>
<evidence type="ECO:0008006" key="5">
    <source>
        <dbReference type="Google" id="ProtNLM"/>
    </source>
</evidence>
<evidence type="ECO:0000313" key="3">
    <source>
        <dbReference type="EMBL" id="GHF10912.1"/>
    </source>
</evidence>
<feature type="region of interest" description="Disordered" evidence="1">
    <location>
        <begin position="1"/>
        <end position="37"/>
    </location>
</feature>